<name>A0A8H7AAY2_9EURO</name>
<dbReference type="EMBL" id="JAACFV010000163">
    <property type="protein sequence ID" value="KAF7503766.1"/>
    <property type="molecule type" value="Genomic_DNA"/>
</dbReference>
<evidence type="ECO:0000313" key="3">
    <source>
        <dbReference type="Proteomes" id="UP000606974"/>
    </source>
</evidence>
<feature type="repeat" description="TPR" evidence="1">
    <location>
        <begin position="296"/>
        <end position="329"/>
    </location>
</feature>
<dbReference type="InterPro" id="IPR019734">
    <property type="entry name" value="TPR_rpt"/>
</dbReference>
<dbReference type="InterPro" id="IPR027417">
    <property type="entry name" value="P-loop_NTPase"/>
</dbReference>
<evidence type="ECO:0000313" key="2">
    <source>
        <dbReference type="EMBL" id="KAF7503766.1"/>
    </source>
</evidence>
<dbReference type="OrthoDB" id="4161066at2759"/>
<sequence>MIYDNYDNPRIPGNAADRSAIDIRRFLPESDHGSIVITTRSSQVSQGHRIHVQKLLDVREGLEILSYTSGRKGIENDPAAIELVKELDGLPLALCTAGAYLEHVALSFSKYLQLYKTSWLKLQTTSPQLGSYEDRSLYTTWQITLNQIQQRNAASVQLLKLWAYFDRQDLWFELLRHGSSMDNEGWIQKLTEDELSFSEAIRLLCNYGLVDADLSFRQLSGSSGYSIHSCVHSWSMSVLNKEWDEKLARLAFTCIASEVPTTNEKNWWLLQRRLLQHATRLEHFIVDGKVDGDGMDWILHNLGILYSDQGKLAEAEAMYNRALQGKEEALGPKHLSTLHTVNNLGLLYADQGKLADAEAMCNRGLQGFEEALGLRHISTLGLVHNLGNLYKDQGKLAEAEAMYNRALQGCEEVLGLKHTLTLLTINNLGVLYADQGKLAEAEAMYNQALQGKEEALGPKHLSTLDTVNNLGLLYADQGKLADAEAMYNRALQGKEEALGPKHISILDIVNDLGNLYANQGKLAEAEAMYNRALQGREEALGLKHTSTLNIVNDLGLLYAHQGKLVEAEAMCNRALQGKEEALGPKHTLTLDTVNNLGLLYANQGKLAEAEAMYNRALQGYEGAIAPKFLSSYLPALNTMLNLGNLFSRTGRKDMAKVMYTRALSGYTIVQGPFSKRCIQIEGQLQALQLMPVETETPQHVPSEARMPKEKSRVRRLFHKLRT</sequence>
<dbReference type="Proteomes" id="UP000606974">
    <property type="component" value="Unassembled WGS sequence"/>
</dbReference>
<dbReference type="SUPFAM" id="SSF52540">
    <property type="entry name" value="P-loop containing nucleoside triphosphate hydrolases"/>
    <property type="match status" value="1"/>
</dbReference>
<accession>A0A8H7AAY2</accession>
<dbReference type="SUPFAM" id="SSF48452">
    <property type="entry name" value="TPR-like"/>
    <property type="match status" value="3"/>
</dbReference>
<gene>
    <name evidence="2" type="ORF">GJ744_003308</name>
</gene>
<evidence type="ECO:0000256" key="1">
    <source>
        <dbReference type="PROSITE-ProRule" id="PRU00339"/>
    </source>
</evidence>
<dbReference type="Gene3D" id="1.25.40.10">
    <property type="entry name" value="Tetratricopeptide repeat domain"/>
    <property type="match status" value="2"/>
</dbReference>
<dbReference type="PRINTS" id="PR00381">
    <property type="entry name" value="KINESINLIGHT"/>
</dbReference>
<comment type="caution">
    <text evidence="2">The sequence shown here is derived from an EMBL/GenBank/DDBJ whole genome shotgun (WGS) entry which is preliminary data.</text>
</comment>
<feature type="repeat" description="TPR" evidence="1">
    <location>
        <begin position="464"/>
        <end position="497"/>
    </location>
</feature>
<dbReference type="SMART" id="SM00028">
    <property type="entry name" value="TPR"/>
    <property type="match status" value="9"/>
</dbReference>
<dbReference type="Pfam" id="PF13424">
    <property type="entry name" value="TPR_12"/>
    <property type="match status" value="4"/>
</dbReference>
<dbReference type="PROSITE" id="PS50005">
    <property type="entry name" value="TPR"/>
    <property type="match status" value="4"/>
</dbReference>
<evidence type="ECO:0008006" key="4">
    <source>
        <dbReference type="Google" id="ProtNLM"/>
    </source>
</evidence>
<organism evidence="2 3">
    <name type="scientific">Endocarpon pusillum</name>
    <dbReference type="NCBI Taxonomy" id="364733"/>
    <lineage>
        <taxon>Eukaryota</taxon>
        <taxon>Fungi</taxon>
        <taxon>Dikarya</taxon>
        <taxon>Ascomycota</taxon>
        <taxon>Pezizomycotina</taxon>
        <taxon>Eurotiomycetes</taxon>
        <taxon>Chaetothyriomycetidae</taxon>
        <taxon>Verrucariales</taxon>
        <taxon>Verrucariaceae</taxon>
        <taxon>Endocarpon</taxon>
    </lineage>
</organism>
<dbReference type="InterPro" id="IPR011990">
    <property type="entry name" value="TPR-like_helical_dom_sf"/>
</dbReference>
<dbReference type="PANTHER" id="PTHR46082">
    <property type="entry name" value="ATP/GTP-BINDING PROTEIN-RELATED"/>
    <property type="match status" value="1"/>
</dbReference>
<dbReference type="AlphaFoldDB" id="A0A8H7AAY2"/>
<keyword evidence="1" id="KW-0802">TPR repeat</keyword>
<dbReference type="InterPro" id="IPR053137">
    <property type="entry name" value="NLR-like"/>
</dbReference>
<keyword evidence="3" id="KW-1185">Reference proteome</keyword>
<proteinExistence type="predicted"/>
<reference evidence="2" key="1">
    <citation type="submission" date="2020-02" db="EMBL/GenBank/DDBJ databases">
        <authorList>
            <person name="Palmer J.M."/>
        </authorList>
    </citation>
    <scope>NUCLEOTIDE SEQUENCE</scope>
    <source>
        <strain evidence="2">EPUS1.4</strain>
        <tissue evidence="2">Thallus</tissue>
    </source>
</reference>
<dbReference type="Pfam" id="PF13181">
    <property type="entry name" value="TPR_8"/>
    <property type="match status" value="1"/>
</dbReference>
<feature type="repeat" description="TPR" evidence="1">
    <location>
        <begin position="422"/>
        <end position="455"/>
    </location>
</feature>
<dbReference type="PANTHER" id="PTHR46082:SF6">
    <property type="entry name" value="AAA+ ATPASE DOMAIN-CONTAINING PROTEIN-RELATED"/>
    <property type="match status" value="1"/>
</dbReference>
<protein>
    <recommendedName>
        <fullName evidence="4">NB-ARC domain-containing protein</fullName>
    </recommendedName>
</protein>
<feature type="repeat" description="TPR" evidence="1">
    <location>
        <begin position="506"/>
        <end position="539"/>
    </location>
</feature>